<gene>
    <name evidence="2" type="ORF">Cvel_22744</name>
</gene>
<proteinExistence type="predicted"/>
<dbReference type="AlphaFoldDB" id="A0A0G4GNX1"/>
<dbReference type="EMBL" id="CDMZ01001401">
    <property type="protein sequence ID" value="CEM32005.1"/>
    <property type="molecule type" value="Genomic_DNA"/>
</dbReference>
<dbReference type="InterPro" id="IPR050177">
    <property type="entry name" value="Lipid_A_modif_metabolic_enz"/>
</dbReference>
<dbReference type="InterPro" id="IPR001509">
    <property type="entry name" value="Epimerase_deHydtase"/>
</dbReference>
<dbReference type="VEuPathDB" id="CryptoDB:Cvel_22744"/>
<sequence>MRVLRSRNIKAWGIDRREGPWTDHVGSVTDGPFIHEALHGADTVVHCATLHKPHILQHTKQDFVDVNVTGTLKVLEACVKQGVRTLIFTSTTSVFGHAVPRSEEKLREAAGPVWISEDVEPVPRNIYGATKLSAEHLCALFHRESGLNVVILRTSRFFLEEDDDETVAAQYPPLNLRVNELLYRRADIADMVEAHILAIDAAPRLGLATFIISAPPPFSLDDCAELKTDVSAVVARYTGPAFAQAFSKHGLKMFPVLDRIYDSRKAVLELGWKPQWTFSSAVKGLAEAPEGTDPKQLEMLITSKLAVAVGCKAY</sequence>
<dbReference type="Pfam" id="PF01370">
    <property type="entry name" value="Epimerase"/>
    <property type="match status" value="1"/>
</dbReference>
<name>A0A0G4GNX1_9ALVE</name>
<dbReference type="Gene3D" id="3.40.50.720">
    <property type="entry name" value="NAD(P)-binding Rossmann-like Domain"/>
    <property type="match status" value="1"/>
</dbReference>
<dbReference type="InterPro" id="IPR036291">
    <property type="entry name" value="NAD(P)-bd_dom_sf"/>
</dbReference>
<protein>
    <recommendedName>
        <fullName evidence="1">NAD-dependent epimerase/dehydratase domain-containing protein</fullName>
    </recommendedName>
</protein>
<dbReference type="PANTHER" id="PTHR43245">
    <property type="entry name" value="BIFUNCTIONAL POLYMYXIN RESISTANCE PROTEIN ARNA"/>
    <property type="match status" value="1"/>
</dbReference>
<dbReference type="PANTHER" id="PTHR43245:SF54">
    <property type="entry name" value="BLL0593 PROTEIN"/>
    <property type="match status" value="1"/>
</dbReference>
<dbReference type="SUPFAM" id="SSF51735">
    <property type="entry name" value="NAD(P)-binding Rossmann-fold domains"/>
    <property type="match status" value="1"/>
</dbReference>
<reference evidence="2" key="1">
    <citation type="submission" date="2014-11" db="EMBL/GenBank/DDBJ databases">
        <authorList>
            <person name="Otto D Thomas"/>
            <person name="Naeem Raeece"/>
        </authorList>
    </citation>
    <scope>NUCLEOTIDE SEQUENCE</scope>
</reference>
<organism evidence="2">
    <name type="scientific">Chromera velia CCMP2878</name>
    <dbReference type="NCBI Taxonomy" id="1169474"/>
    <lineage>
        <taxon>Eukaryota</taxon>
        <taxon>Sar</taxon>
        <taxon>Alveolata</taxon>
        <taxon>Colpodellida</taxon>
        <taxon>Chromeraceae</taxon>
        <taxon>Chromera</taxon>
    </lineage>
</organism>
<evidence type="ECO:0000259" key="1">
    <source>
        <dbReference type="Pfam" id="PF01370"/>
    </source>
</evidence>
<evidence type="ECO:0000313" key="2">
    <source>
        <dbReference type="EMBL" id="CEM32005.1"/>
    </source>
</evidence>
<accession>A0A0G4GNX1</accession>
<feature type="domain" description="NAD-dependent epimerase/dehydratase" evidence="1">
    <location>
        <begin position="2"/>
        <end position="177"/>
    </location>
</feature>